<dbReference type="SMART" id="SM00895">
    <property type="entry name" value="FCD"/>
    <property type="match status" value="1"/>
</dbReference>
<evidence type="ECO:0000259" key="4">
    <source>
        <dbReference type="PROSITE" id="PS50949"/>
    </source>
</evidence>
<evidence type="ECO:0000313" key="5">
    <source>
        <dbReference type="EMBL" id="GDY39348.1"/>
    </source>
</evidence>
<dbReference type="PANTHER" id="PTHR43537">
    <property type="entry name" value="TRANSCRIPTIONAL REGULATOR, GNTR FAMILY"/>
    <property type="match status" value="1"/>
</dbReference>
<dbReference type="EMBL" id="BJHV01000001">
    <property type="protein sequence ID" value="GDY39348.1"/>
    <property type="molecule type" value="Genomic_DNA"/>
</dbReference>
<dbReference type="SUPFAM" id="SSF48008">
    <property type="entry name" value="GntR ligand-binding domain-like"/>
    <property type="match status" value="1"/>
</dbReference>
<dbReference type="Proteomes" id="UP000299290">
    <property type="component" value="Unassembled WGS sequence"/>
</dbReference>
<organism evidence="5 6">
    <name type="scientific">Streptomyces antimycoticus</name>
    <dbReference type="NCBI Taxonomy" id="68175"/>
    <lineage>
        <taxon>Bacteria</taxon>
        <taxon>Bacillati</taxon>
        <taxon>Actinomycetota</taxon>
        <taxon>Actinomycetes</taxon>
        <taxon>Kitasatosporales</taxon>
        <taxon>Streptomycetaceae</taxon>
        <taxon>Streptomyces</taxon>
        <taxon>Streptomyces violaceusniger group</taxon>
    </lineage>
</organism>
<name>A0A4D4JY57_9ACTN</name>
<evidence type="ECO:0000256" key="1">
    <source>
        <dbReference type="ARBA" id="ARBA00023015"/>
    </source>
</evidence>
<protein>
    <recommendedName>
        <fullName evidence="4">HTH gntR-type domain-containing protein</fullName>
    </recommendedName>
</protein>
<dbReference type="PRINTS" id="PR00035">
    <property type="entry name" value="HTHGNTR"/>
</dbReference>
<dbReference type="InterPro" id="IPR000524">
    <property type="entry name" value="Tscrpt_reg_HTH_GntR"/>
</dbReference>
<reference evidence="5 6" key="1">
    <citation type="journal article" date="2020" name="Int. J. Syst. Evol. Microbiol.">
        <title>Reclassification of Streptomyces castelarensis and Streptomyces sporoclivatus as later heterotypic synonyms of Streptomyces antimycoticus.</title>
        <authorList>
            <person name="Komaki H."/>
            <person name="Tamura T."/>
        </authorList>
    </citation>
    <scope>NUCLEOTIDE SEQUENCE [LARGE SCALE GENOMIC DNA]</scope>
    <source>
        <strain evidence="5 6">NBRC 12839</strain>
    </source>
</reference>
<dbReference type="PANTHER" id="PTHR43537:SF5">
    <property type="entry name" value="UXU OPERON TRANSCRIPTIONAL REGULATOR"/>
    <property type="match status" value="1"/>
</dbReference>
<dbReference type="InterPro" id="IPR008920">
    <property type="entry name" value="TF_FadR/GntR_C"/>
</dbReference>
<dbReference type="Gene3D" id="1.10.10.10">
    <property type="entry name" value="Winged helix-like DNA-binding domain superfamily/Winged helix DNA-binding domain"/>
    <property type="match status" value="1"/>
</dbReference>
<dbReference type="Pfam" id="PF00392">
    <property type="entry name" value="GntR"/>
    <property type="match status" value="1"/>
</dbReference>
<keyword evidence="3" id="KW-0804">Transcription</keyword>
<evidence type="ECO:0000256" key="3">
    <source>
        <dbReference type="ARBA" id="ARBA00023163"/>
    </source>
</evidence>
<proteinExistence type="predicted"/>
<dbReference type="GO" id="GO:0003700">
    <property type="term" value="F:DNA-binding transcription factor activity"/>
    <property type="evidence" value="ECO:0007669"/>
    <property type="project" value="InterPro"/>
</dbReference>
<dbReference type="Pfam" id="PF07729">
    <property type="entry name" value="FCD"/>
    <property type="match status" value="1"/>
</dbReference>
<evidence type="ECO:0000256" key="2">
    <source>
        <dbReference type="ARBA" id="ARBA00023125"/>
    </source>
</evidence>
<dbReference type="SUPFAM" id="SSF46785">
    <property type="entry name" value="Winged helix' DNA-binding domain"/>
    <property type="match status" value="1"/>
</dbReference>
<keyword evidence="6" id="KW-1185">Reference proteome</keyword>
<keyword evidence="1" id="KW-0805">Transcription regulation</keyword>
<dbReference type="GO" id="GO:0003677">
    <property type="term" value="F:DNA binding"/>
    <property type="evidence" value="ECO:0007669"/>
    <property type="project" value="UniProtKB-KW"/>
</dbReference>
<dbReference type="InterPro" id="IPR036390">
    <property type="entry name" value="WH_DNA-bd_sf"/>
</dbReference>
<comment type="caution">
    <text evidence="5">The sequence shown here is derived from an EMBL/GenBank/DDBJ whole genome shotgun (WGS) entry which is preliminary data.</text>
</comment>
<dbReference type="InterPro" id="IPR011711">
    <property type="entry name" value="GntR_C"/>
</dbReference>
<dbReference type="PROSITE" id="PS50949">
    <property type="entry name" value="HTH_GNTR"/>
    <property type="match status" value="1"/>
</dbReference>
<accession>A0A4D4JY57</accession>
<dbReference type="CDD" id="cd07377">
    <property type="entry name" value="WHTH_GntR"/>
    <property type="match status" value="1"/>
</dbReference>
<dbReference type="Gene3D" id="1.20.120.530">
    <property type="entry name" value="GntR ligand-binding domain-like"/>
    <property type="match status" value="1"/>
</dbReference>
<gene>
    <name evidence="5" type="ORF">SANT12839_002300</name>
</gene>
<dbReference type="SMART" id="SM00345">
    <property type="entry name" value="HTH_GNTR"/>
    <property type="match status" value="1"/>
</dbReference>
<evidence type="ECO:0000313" key="6">
    <source>
        <dbReference type="Proteomes" id="UP000299290"/>
    </source>
</evidence>
<keyword evidence="2" id="KW-0238">DNA-binding</keyword>
<dbReference type="AlphaFoldDB" id="A0A4D4JY57"/>
<feature type="domain" description="HTH gntR-type" evidence="4">
    <location>
        <begin position="13"/>
        <end position="83"/>
    </location>
</feature>
<dbReference type="InterPro" id="IPR036388">
    <property type="entry name" value="WH-like_DNA-bd_sf"/>
</dbReference>
<sequence>MSDGAQFRQVSPVRLYQRIVEQIEQAIARGDLKPGQRLPSERELVTQFGASRPTVREALRVLESNGLVRSRPGDPNGPEILPFSPAGLTKEMTRLVQFDNVSMAELISFRMILDGSASLLAARLRSEEELSAMERTLAVMSDAIETGYEEFSKADVAFHEAVAVASRNSLIEVCNQVVRGAVLSLISDKVAHARNSTALMRKSLHHHQEVLEAIRVRDGQAAARISRRTLYDYYAGYVPRTNRGHCSRSWTTRRRQPLCRRRSRGDRCARRWRAPVTRVRCAVCSVRCAVCGVRCAVCGVRAEAIGSSATSISGHGRPALPGGDDDQRLRLQHADTLTTQTIDHLLQVIDIVDMQPDKCVHVAGERQHLVDLRQSRRELHDVMDVRVARETQLSDRLKALTELGLIRRDRVAGDDSRLLEAGDAPTDRRRRELHQACDIANGAPPVGSQQLQDLQIDRVEMYGC</sequence>